<dbReference type="EMBL" id="JAHLKM010000010">
    <property type="protein sequence ID" value="MCQ4333620.1"/>
    <property type="molecule type" value="Genomic_DNA"/>
</dbReference>
<comment type="caution">
    <text evidence="1">The sequence shown here is derived from an EMBL/GenBank/DDBJ whole genome shotgun (WGS) entry which is preliminary data.</text>
</comment>
<dbReference type="AlphaFoldDB" id="A0A9R1CTG6"/>
<evidence type="ECO:0000313" key="2">
    <source>
        <dbReference type="Proteomes" id="UP001139494"/>
    </source>
</evidence>
<name>A0A9R1CTG6_9EURY</name>
<organism evidence="1 2">
    <name type="scientific">Natronomonas aquatica</name>
    <dbReference type="NCBI Taxonomy" id="2841590"/>
    <lineage>
        <taxon>Archaea</taxon>
        <taxon>Methanobacteriati</taxon>
        <taxon>Methanobacteriota</taxon>
        <taxon>Stenosarchaea group</taxon>
        <taxon>Halobacteria</taxon>
        <taxon>Halobacteriales</taxon>
        <taxon>Natronomonadaceae</taxon>
        <taxon>Natronomonas</taxon>
    </lineage>
</organism>
<sequence>MSEAEPIDYESDVSPQRQRQQQLGDLVDRCVEDGVDALIDALMSLGKTHAAAHVASRTGRKVTVFTRLWDTREQIMKEAVENTGLSEDEVKILPSMNKHCESMQERARHKELIETLQSNGATAKDIHENLQFSIECQNEEAPCTYTQMCDFDADDIKLIIGHPSHAYVESYKKGRVVLIDEDAAAAYEQVISSGAAESAITNLAAHDMMDGVIDFENKSEIYDLGPVDQVELIEDLKKFDLYDSQLALSRQGGRADAVMLLLHLLDYDRLDKSRIRRTEFEDGATIVSDFNKKGHFSIRRSADFSMTSCVIALDGTPTHEMWENRLGTDLEHIRFMDDDEREHYITEILGYNIYQTSNSRKPYGSGEYCDPKEVFTLIESIHRKHGRKTAVITSKKARNKVQDKHNVLDQHSDNYDLYFNNLRSKNDLKDHNLLAVIGSPSTGHSEVERLAAHDGFDVKITGRGDNKDFGEHGYRYFQHNVHNEIAQAIFRAGRGEEIMSSDIYVHSSCIPDWVPVENVASRIRNRTPLEHQTIRAMIELEAADTATVDEHVDHTRSTTMRHLDNLAADGYLEKIAEGRSSFWIDDGLEDAPYWGQMDLN</sequence>
<gene>
    <name evidence="1" type="ORF">KM295_09055</name>
</gene>
<evidence type="ECO:0000313" key="1">
    <source>
        <dbReference type="EMBL" id="MCQ4333620.1"/>
    </source>
</evidence>
<dbReference type="RefSeq" id="WP_256029646.1">
    <property type="nucleotide sequence ID" value="NZ_JAHLKM010000010.1"/>
</dbReference>
<dbReference type="Proteomes" id="UP001139494">
    <property type="component" value="Unassembled WGS sequence"/>
</dbReference>
<protein>
    <submittedName>
        <fullName evidence="1">Uncharacterized protein</fullName>
    </submittedName>
</protein>
<reference evidence="1" key="1">
    <citation type="journal article" date="2023" name="Front. Microbiol.">
        <title>Genomic-based phylogenetic and metabolic analyses of the genus Natronomonas, and description of Natronomonas aquatica sp. nov.</title>
        <authorList>
            <person name="Garcia-Roldan A."/>
            <person name="Duran-Viseras A."/>
            <person name="de la Haba R.R."/>
            <person name="Corral P."/>
            <person name="Sanchez-Porro C."/>
            <person name="Ventosa A."/>
        </authorList>
    </citation>
    <scope>NUCLEOTIDE SEQUENCE</scope>
    <source>
        <strain evidence="1">F2-12</strain>
    </source>
</reference>
<proteinExistence type="predicted"/>
<keyword evidence="2" id="KW-1185">Reference proteome</keyword>
<accession>A0A9R1CTG6</accession>